<sequence length="526" mass="56934">MMSWQIAFSFGGAGAGGGGWSYWLEPGPSWPGSCIGGGTGGPGGTGGCIGTATATATGAVTWSAASSAVANAPRIPAAATVPNAIRVMNVDLMGRDARTISGEASRAAAARADPPDRTLDRVRLPTPGTGEETSWVAEHLGDLCRDEPHASGAFRGGQTAADDALGALDISFYARRRNEVLPRSRRGATGLSPWIRHGLLDLPRVWDAVADTPPSDRRKFRDELCWQEYSRHLYARLGTRTRSALRAAPARATDGWDEPWPRDMACVDACVTELHDDGWLVNQTRMWMSSQWTVRAGHDWADGESEFFAHLLDGSRAANRVGWQWTIGAGTGKPYGFSRWQVRKRAPQLCRSCALSDDCPIERWPDIPSSRPAPERDPRLRSDPDPEATGGPSEPVGDDAPDAVWLTAESLGDADPALAAHPGLPAVFVFDEPLLRRLSLSGKRLVFLAETLADLATRREVRVYRRTPGEALAGAAVAVTHAPVPGFGRRRDAVEPAVIHPWPWLHRPHDGPVTSFSAWRKRLARR</sequence>
<evidence type="ECO:0000313" key="7">
    <source>
        <dbReference type="Proteomes" id="UP000295560"/>
    </source>
</evidence>
<proteinExistence type="predicted"/>
<evidence type="ECO:0000256" key="3">
    <source>
        <dbReference type="PIRSR" id="PIRSR602081-1"/>
    </source>
</evidence>
<keyword evidence="6" id="KW-0456">Lyase</keyword>
<dbReference type="PANTHER" id="PTHR11455:SF9">
    <property type="entry name" value="CRYPTOCHROME CIRCADIAN CLOCK 5 ISOFORM X1"/>
    <property type="match status" value="1"/>
</dbReference>
<feature type="compositionally biased region" description="Basic and acidic residues" evidence="4">
    <location>
        <begin position="373"/>
        <end position="384"/>
    </location>
</feature>
<gene>
    <name evidence="6" type="ORF">EV378_3824</name>
</gene>
<feature type="binding site" evidence="3">
    <location>
        <position position="220"/>
    </location>
    <ligand>
        <name>FAD</name>
        <dbReference type="ChEBI" id="CHEBI:57692"/>
    </ligand>
</feature>
<keyword evidence="2 3" id="KW-0274">FAD</keyword>
<evidence type="ECO:0000256" key="4">
    <source>
        <dbReference type="SAM" id="MobiDB-lite"/>
    </source>
</evidence>
<feature type="domain" description="Cryptochrome/DNA photolyase FAD-binding" evidence="5">
    <location>
        <begin position="223"/>
        <end position="332"/>
    </location>
</feature>
<organism evidence="6 7">
    <name type="scientific">Pseudonocardia endophytica</name>
    <dbReference type="NCBI Taxonomy" id="401976"/>
    <lineage>
        <taxon>Bacteria</taxon>
        <taxon>Bacillati</taxon>
        <taxon>Actinomycetota</taxon>
        <taxon>Actinomycetes</taxon>
        <taxon>Pseudonocardiales</taxon>
        <taxon>Pseudonocardiaceae</taxon>
        <taxon>Pseudonocardia</taxon>
    </lineage>
</organism>
<feature type="binding site" evidence="3">
    <location>
        <position position="173"/>
    </location>
    <ligand>
        <name>FAD</name>
        <dbReference type="ChEBI" id="CHEBI:57692"/>
    </ligand>
</feature>
<dbReference type="Pfam" id="PF03441">
    <property type="entry name" value="FAD_binding_7"/>
    <property type="match status" value="1"/>
</dbReference>
<keyword evidence="7" id="KW-1185">Reference proteome</keyword>
<feature type="compositionally biased region" description="Basic and acidic residues" evidence="4">
    <location>
        <begin position="113"/>
        <end position="123"/>
    </location>
</feature>
<dbReference type="Proteomes" id="UP000295560">
    <property type="component" value="Unassembled WGS sequence"/>
</dbReference>
<dbReference type="GO" id="GO:0003904">
    <property type="term" value="F:deoxyribodipyrimidine photo-lyase activity"/>
    <property type="evidence" value="ECO:0007669"/>
    <property type="project" value="TreeGrafter"/>
</dbReference>
<dbReference type="GO" id="GO:0003677">
    <property type="term" value="F:DNA binding"/>
    <property type="evidence" value="ECO:0007669"/>
    <property type="project" value="TreeGrafter"/>
</dbReference>
<keyword evidence="1 3" id="KW-0285">Flavoprotein</keyword>
<dbReference type="SUPFAM" id="SSF48173">
    <property type="entry name" value="Cryptochrome/photolyase FAD-binding domain"/>
    <property type="match status" value="1"/>
</dbReference>
<dbReference type="InterPro" id="IPR002081">
    <property type="entry name" value="Cryptochrome/DNA_photolyase_1"/>
</dbReference>
<feature type="region of interest" description="Disordered" evidence="4">
    <location>
        <begin position="102"/>
        <end position="132"/>
    </location>
</feature>
<dbReference type="Gene3D" id="1.10.579.10">
    <property type="entry name" value="DNA Cyclobutane Dipyrimidine Photolyase, subunit A, domain 3"/>
    <property type="match status" value="1"/>
</dbReference>
<dbReference type="EMBL" id="SMFZ01000002">
    <property type="protein sequence ID" value="TCK19880.1"/>
    <property type="molecule type" value="Genomic_DNA"/>
</dbReference>
<feature type="region of interest" description="Disordered" evidence="4">
    <location>
        <begin position="364"/>
        <end position="401"/>
    </location>
</feature>
<evidence type="ECO:0000259" key="5">
    <source>
        <dbReference type="Pfam" id="PF03441"/>
    </source>
</evidence>
<dbReference type="Gene3D" id="1.25.40.80">
    <property type="match status" value="1"/>
</dbReference>
<dbReference type="InterPro" id="IPR005101">
    <property type="entry name" value="Cryptochr/Photolyase_FAD-bd"/>
</dbReference>
<evidence type="ECO:0000256" key="2">
    <source>
        <dbReference type="ARBA" id="ARBA00022827"/>
    </source>
</evidence>
<comment type="cofactor">
    <cofactor evidence="3">
        <name>FAD</name>
        <dbReference type="ChEBI" id="CHEBI:57692"/>
    </cofactor>
    <text evidence="3">Binds 1 FAD per subunit.</text>
</comment>
<evidence type="ECO:0000256" key="1">
    <source>
        <dbReference type="ARBA" id="ARBA00022630"/>
    </source>
</evidence>
<dbReference type="GO" id="GO:0071949">
    <property type="term" value="F:FAD binding"/>
    <property type="evidence" value="ECO:0007669"/>
    <property type="project" value="TreeGrafter"/>
</dbReference>
<evidence type="ECO:0000313" key="6">
    <source>
        <dbReference type="EMBL" id="TCK19880.1"/>
    </source>
</evidence>
<dbReference type="PANTHER" id="PTHR11455">
    <property type="entry name" value="CRYPTOCHROME"/>
    <property type="match status" value="1"/>
</dbReference>
<protein>
    <submittedName>
        <fullName evidence="6">Deoxyribodipyrimidine photo-lyase</fullName>
    </submittedName>
</protein>
<dbReference type="AlphaFoldDB" id="A0A4R1HHV2"/>
<dbReference type="InterPro" id="IPR036134">
    <property type="entry name" value="Crypto/Photolyase_FAD-like_sf"/>
</dbReference>
<reference evidence="6 7" key="1">
    <citation type="submission" date="2019-03" db="EMBL/GenBank/DDBJ databases">
        <title>Sequencing the genomes of 1000 actinobacteria strains.</title>
        <authorList>
            <person name="Klenk H.-P."/>
        </authorList>
    </citation>
    <scope>NUCLEOTIDE SEQUENCE [LARGE SCALE GENOMIC DNA]</scope>
    <source>
        <strain evidence="6 7">DSM 44969</strain>
    </source>
</reference>
<name>A0A4R1HHV2_PSEEN</name>
<comment type="caution">
    <text evidence="6">The sequence shown here is derived from an EMBL/GenBank/DDBJ whole genome shotgun (WGS) entry which is preliminary data.</text>
</comment>
<accession>A0A4R1HHV2</accession>